<dbReference type="PANTHER" id="PTHR38595">
    <property type="entry name" value="CYTOPLASMIC PROTEIN-RELATED"/>
    <property type="match status" value="1"/>
</dbReference>
<dbReference type="OrthoDB" id="119583at2"/>
<dbReference type="Proteomes" id="UP000198706">
    <property type="component" value="Unassembled WGS sequence"/>
</dbReference>
<dbReference type="STRING" id="137658.SAMN05216186_105102"/>
<dbReference type="InterPro" id="IPR053176">
    <property type="entry name" value="T6SS_TssE1-like"/>
</dbReference>
<dbReference type="Pfam" id="PF04965">
    <property type="entry name" value="GPW_gp25"/>
    <property type="match status" value="1"/>
</dbReference>
<evidence type="ECO:0000256" key="1">
    <source>
        <dbReference type="SAM" id="MobiDB-lite"/>
    </source>
</evidence>
<reference evidence="3 4" key="1">
    <citation type="submission" date="2016-10" db="EMBL/GenBank/DDBJ databases">
        <authorList>
            <person name="de Groot N.N."/>
        </authorList>
    </citation>
    <scope>NUCLEOTIDE SEQUENCE [LARGE SCALE GENOMIC DNA]</scope>
    <source>
        <strain evidence="3 4">JCM 21544</strain>
    </source>
</reference>
<gene>
    <name evidence="3" type="ORF">SAMN05216186_105102</name>
</gene>
<protein>
    <submittedName>
        <fullName evidence="3">Type VI secretion system protein ImpF</fullName>
    </submittedName>
</protein>
<feature type="domain" description="IraD/Gp25-like" evidence="2">
    <location>
        <begin position="39"/>
        <end position="141"/>
    </location>
</feature>
<name>A0A1G9A4U2_9PSED</name>
<evidence type="ECO:0000259" key="2">
    <source>
        <dbReference type="Pfam" id="PF04965"/>
    </source>
</evidence>
<keyword evidence="4" id="KW-1185">Reference proteome</keyword>
<sequence>MAELTPQERLQPSLLDRLTDEEPGNPREGADRRIMSLNQLKASVLRDLAWLFNTTALFDPDTGMQIPAGSSVLNYGLPALAGHTASSVDVHAVEELLAETIAAYEPRILRSSLKVRAQLRPEEMDHNALSFEIEGDLWAEPVPLRMLLTTNLDLETGHVRVMPAEQQRRPR</sequence>
<dbReference type="InterPro" id="IPR007048">
    <property type="entry name" value="IraD/Gp25-like"/>
</dbReference>
<organism evidence="3 4">
    <name type="scientific">Pseudomonas indica</name>
    <dbReference type="NCBI Taxonomy" id="137658"/>
    <lineage>
        <taxon>Bacteria</taxon>
        <taxon>Pseudomonadati</taxon>
        <taxon>Pseudomonadota</taxon>
        <taxon>Gammaproteobacteria</taxon>
        <taxon>Pseudomonadales</taxon>
        <taxon>Pseudomonadaceae</taxon>
        <taxon>Pseudomonas</taxon>
    </lineage>
</organism>
<dbReference type="RefSeq" id="WP_084335107.1">
    <property type="nucleotide sequence ID" value="NZ_CBKZNZ010000015.1"/>
</dbReference>
<feature type="compositionally biased region" description="Basic and acidic residues" evidence="1">
    <location>
        <begin position="17"/>
        <end position="30"/>
    </location>
</feature>
<dbReference type="PANTHER" id="PTHR38595:SF1">
    <property type="entry name" value="TYPE VI SECRETION SYSTEM COMPONENT TSSE1"/>
    <property type="match status" value="1"/>
</dbReference>
<dbReference type="EMBL" id="FNFD01000005">
    <property type="protein sequence ID" value="SDK22409.1"/>
    <property type="molecule type" value="Genomic_DNA"/>
</dbReference>
<dbReference type="NCBIfam" id="TIGR03357">
    <property type="entry name" value="VI_zyme"/>
    <property type="match status" value="1"/>
</dbReference>
<proteinExistence type="predicted"/>
<accession>A0A1G9A4U2</accession>
<evidence type="ECO:0000313" key="4">
    <source>
        <dbReference type="Proteomes" id="UP000198706"/>
    </source>
</evidence>
<evidence type="ECO:0000313" key="3">
    <source>
        <dbReference type="EMBL" id="SDK22409.1"/>
    </source>
</evidence>
<feature type="region of interest" description="Disordered" evidence="1">
    <location>
        <begin position="1"/>
        <end position="30"/>
    </location>
</feature>
<dbReference type="AlphaFoldDB" id="A0A1G9A4U2"/>
<dbReference type="SUPFAM" id="SSF160719">
    <property type="entry name" value="gpW/gp25-like"/>
    <property type="match status" value="1"/>
</dbReference>
<dbReference type="InterPro" id="IPR017737">
    <property type="entry name" value="TssE1-like"/>
</dbReference>